<comment type="similarity">
    <text evidence="1 10 11">Belongs to the HAM1 NTPase family.</text>
</comment>
<evidence type="ECO:0000256" key="1">
    <source>
        <dbReference type="ARBA" id="ARBA00008023"/>
    </source>
</evidence>
<comment type="function">
    <text evidence="10">Pyrophosphatase that catalyzes the hydrolysis of nucleoside triphosphates to their monophosphate derivatives, with a high preference for the non-canonical purine nucleotides XTP (xanthosine triphosphate), dITP (deoxyinosine triphosphate) and ITP. Seems to function as a house-cleaning enzyme that removes non-canonical purine nucleotides from the nucleotide pool, thus preventing their incorporation into DNA/RNA and avoiding chromosomal lesions.</text>
</comment>
<dbReference type="FunFam" id="3.90.950.10:FF:000001">
    <property type="entry name" value="dITP/XTP pyrophosphatase"/>
    <property type="match status" value="1"/>
</dbReference>
<comment type="subunit">
    <text evidence="2 10">Homodimer.</text>
</comment>
<keyword evidence="7 10" id="KW-0546">Nucleotide metabolism</keyword>
<dbReference type="GO" id="GO:0005829">
    <property type="term" value="C:cytosol"/>
    <property type="evidence" value="ECO:0007669"/>
    <property type="project" value="TreeGrafter"/>
</dbReference>
<dbReference type="GO" id="GO:0046872">
    <property type="term" value="F:metal ion binding"/>
    <property type="evidence" value="ECO:0007669"/>
    <property type="project" value="UniProtKB-KW"/>
</dbReference>
<proteinExistence type="inferred from homology"/>
<feature type="binding site" evidence="10">
    <location>
        <position position="68"/>
    </location>
    <ligand>
        <name>substrate</name>
    </ligand>
</feature>
<dbReference type="PANTHER" id="PTHR11067">
    <property type="entry name" value="INOSINE TRIPHOSPHATE PYROPHOSPHATASE/HAM1 PROTEIN"/>
    <property type="match status" value="1"/>
</dbReference>
<gene>
    <name evidence="12" type="primary">rdgB</name>
    <name evidence="12" type="ORF">H8S45_05980</name>
</gene>
<dbReference type="GO" id="GO:0009146">
    <property type="term" value="P:purine nucleoside triphosphate catabolic process"/>
    <property type="evidence" value="ECO:0007669"/>
    <property type="project" value="UniProtKB-UniRule"/>
</dbReference>
<dbReference type="GO" id="GO:0036220">
    <property type="term" value="F:ITP diphosphatase activity"/>
    <property type="evidence" value="ECO:0007669"/>
    <property type="project" value="UniProtKB-UniRule"/>
</dbReference>
<reference evidence="12" key="1">
    <citation type="submission" date="2020-08" db="EMBL/GenBank/DDBJ databases">
        <title>Genome public.</title>
        <authorList>
            <person name="Liu C."/>
            <person name="Sun Q."/>
        </authorList>
    </citation>
    <scope>NUCLEOTIDE SEQUENCE</scope>
    <source>
        <strain evidence="12">NSJ-28</strain>
    </source>
</reference>
<evidence type="ECO:0000313" key="12">
    <source>
        <dbReference type="EMBL" id="MBC5725004.1"/>
    </source>
</evidence>
<comment type="catalytic activity">
    <reaction evidence="9 10">
        <text>XTP + H2O = XMP + diphosphate + H(+)</text>
        <dbReference type="Rhea" id="RHEA:28610"/>
        <dbReference type="ChEBI" id="CHEBI:15377"/>
        <dbReference type="ChEBI" id="CHEBI:15378"/>
        <dbReference type="ChEBI" id="CHEBI:33019"/>
        <dbReference type="ChEBI" id="CHEBI:57464"/>
        <dbReference type="ChEBI" id="CHEBI:61314"/>
        <dbReference type="EC" id="3.6.1.66"/>
    </reaction>
</comment>
<dbReference type="Pfam" id="PF01725">
    <property type="entry name" value="Ham1p_like"/>
    <property type="match status" value="1"/>
</dbReference>
<dbReference type="Gene3D" id="3.90.950.10">
    <property type="match status" value="1"/>
</dbReference>
<evidence type="ECO:0000256" key="3">
    <source>
        <dbReference type="ARBA" id="ARBA00022723"/>
    </source>
</evidence>
<keyword evidence="4 10" id="KW-0547">Nucleotide-binding</keyword>
<dbReference type="RefSeq" id="WP_186949806.1">
    <property type="nucleotide sequence ID" value="NZ_JACOPL010000004.1"/>
</dbReference>
<keyword evidence="3 10" id="KW-0479">Metal-binding</keyword>
<dbReference type="AlphaFoldDB" id="A0A923LTT3"/>
<evidence type="ECO:0000256" key="11">
    <source>
        <dbReference type="RuleBase" id="RU003781"/>
    </source>
</evidence>
<feature type="binding site" evidence="10">
    <location>
        <begin position="7"/>
        <end position="12"/>
    </location>
    <ligand>
        <name>substrate</name>
    </ligand>
</feature>
<keyword evidence="13" id="KW-1185">Reference proteome</keyword>
<feature type="binding site" evidence="10">
    <location>
        <position position="169"/>
    </location>
    <ligand>
        <name>substrate</name>
    </ligand>
</feature>
<comment type="catalytic activity">
    <reaction evidence="8 10">
        <text>dITP + H2O = dIMP + diphosphate + H(+)</text>
        <dbReference type="Rhea" id="RHEA:28342"/>
        <dbReference type="ChEBI" id="CHEBI:15377"/>
        <dbReference type="ChEBI" id="CHEBI:15378"/>
        <dbReference type="ChEBI" id="CHEBI:33019"/>
        <dbReference type="ChEBI" id="CHEBI:61194"/>
        <dbReference type="ChEBI" id="CHEBI:61382"/>
        <dbReference type="EC" id="3.6.1.66"/>
    </reaction>
</comment>
<dbReference type="InterPro" id="IPR029001">
    <property type="entry name" value="ITPase-like_fam"/>
</dbReference>
<evidence type="ECO:0000256" key="5">
    <source>
        <dbReference type="ARBA" id="ARBA00022801"/>
    </source>
</evidence>
<accession>A0A923LTT3</accession>
<dbReference type="EMBL" id="JACOPL010000004">
    <property type="protein sequence ID" value="MBC5725004.1"/>
    <property type="molecule type" value="Genomic_DNA"/>
</dbReference>
<evidence type="ECO:0000313" key="13">
    <source>
        <dbReference type="Proteomes" id="UP000606499"/>
    </source>
</evidence>
<comment type="caution">
    <text evidence="10">Lacks conserved residue(s) required for the propagation of feature annotation.</text>
</comment>
<dbReference type="InterPro" id="IPR020922">
    <property type="entry name" value="dITP/XTP_pyrophosphatase"/>
</dbReference>
<name>A0A923LTT3_9FIRM</name>
<comment type="catalytic activity">
    <reaction evidence="10">
        <text>ITP + H2O = IMP + diphosphate + H(+)</text>
        <dbReference type="Rhea" id="RHEA:29399"/>
        <dbReference type="ChEBI" id="CHEBI:15377"/>
        <dbReference type="ChEBI" id="CHEBI:15378"/>
        <dbReference type="ChEBI" id="CHEBI:33019"/>
        <dbReference type="ChEBI" id="CHEBI:58053"/>
        <dbReference type="ChEBI" id="CHEBI:61402"/>
        <dbReference type="EC" id="3.6.1.66"/>
    </reaction>
</comment>
<feature type="binding site" evidence="10">
    <location>
        <begin position="146"/>
        <end position="149"/>
    </location>
    <ligand>
        <name>substrate</name>
    </ligand>
</feature>
<dbReference type="HAMAP" id="MF_01405">
    <property type="entry name" value="Non_canon_purine_NTPase"/>
    <property type="match status" value="1"/>
</dbReference>
<protein>
    <recommendedName>
        <fullName evidence="10">dITP/XTP pyrophosphatase</fullName>
        <ecNumber evidence="10">3.6.1.66</ecNumber>
    </recommendedName>
    <alternativeName>
        <fullName evidence="10">Non-canonical purine NTP pyrophosphatase</fullName>
    </alternativeName>
    <alternativeName>
        <fullName evidence="10">Non-standard purine NTP pyrophosphatase</fullName>
    </alternativeName>
    <alternativeName>
        <fullName evidence="10">Nucleoside-triphosphate diphosphatase</fullName>
    </alternativeName>
    <alternativeName>
        <fullName evidence="10">Nucleoside-triphosphate pyrophosphatase</fullName>
        <shortName evidence="10">NTPase</shortName>
    </alternativeName>
</protein>
<evidence type="ECO:0000256" key="6">
    <source>
        <dbReference type="ARBA" id="ARBA00022842"/>
    </source>
</evidence>
<dbReference type="NCBIfam" id="TIGR00042">
    <property type="entry name" value="RdgB/HAM1 family non-canonical purine NTP pyrophosphatase"/>
    <property type="match status" value="1"/>
</dbReference>
<evidence type="ECO:0000256" key="9">
    <source>
        <dbReference type="ARBA" id="ARBA00052017"/>
    </source>
</evidence>
<dbReference type="GO" id="GO:0036222">
    <property type="term" value="F:XTP diphosphatase activity"/>
    <property type="evidence" value="ECO:0007669"/>
    <property type="project" value="UniProtKB-UniRule"/>
</dbReference>
<comment type="cofactor">
    <cofactor evidence="10">
        <name>Mg(2+)</name>
        <dbReference type="ChEBI" id="CHEBI:18420"/>
    </cofactor>
    <text evidence="10">Binds 1 Mg(2+) ion per subunit.</text>
</comment>
<dbReference type="InterPro" id="IPR002637">
    <property type="entry name" value="RdgB/HAM1"/>
</dbReference>
<dbReference type="EC" id="3.6.1.66" evidence="10"/>
<dbReference type="SUPFAM" id="SSF52972">
    <property type="entry name" value="ITPase-like"/>
    <property type="match status" value="1"/>
</dbReference>
<evidence type="ECO:0000256" key="4">
    <source>
        <dbReference type="ARBA" id="ARBA00022741"/>
    </source>
</evidence>
<evidence type="ECO:0000256" key="8">
    <source>
        <dbReference type="ARBA" id="ARBA00051875"/>
    </source>
</evidence>
<dbReference type="GO" id="GO:0000166">
    <property type="term" value="F:nucleotide binding"/>
    <property type="evidence" value="ECO:0007669"/>
    <property type="project" value="UniProtKB-KW"/>
</dbReference>
<keyword evidence="6 10" id="KW-0460">Magnesium</keyword>
<evidence type="ECO:0000256" key="10">
    <source>
        <dbReference type="HAMAP-Rule" id="MF_01405"/>
    </source>
</evidence>
<dbReference type="Proteomes" id="UP000606499">
    <property type="component" value="Unassembled WGS sequence"/>
</dbReference>
<dbReference type="GO" id="GO:0009117">
    <property type="term" value="P:nucleotide metabolic process"/>
    <property type="evidence" value="ECO:0007669"/>
    <property type="project" value="UniProtKB-KW"/>
</dbReference>
<dbReference type="GO" id="GO:0035870">
    <property type="term" value="F:dITP diphosphatase activity"/>
    <property type="evidence" value="ECO:0007669"/>
    <property type="project" value="UniProtKB-UniRule"/>
</dbReference>
<dbReference type="GO" id="GO:0017111">
    <property type="term" value="F:ribonucleoside triphosphate phosphatase activity"/>
    <property type="evidence" value="ECO:0007669"/>
    <property type="project" value="InterPro"/>
</dbReference>
<feature type="binding site" evidence="10">
    <location>
        <position position="67"/>
    </location>
    <ligand>
        <name>Mg(2+)</name>
        <dbReference type="ChEBI" id="CHEBI:18420"/>
    </ligand>
</feature>
<keyword evidence="5 10" id="KW-0378">Hydrolase</keyword>
<dbReference type="PANTHER" id="PTHR11067:SF9">
    <property type="entry name" value="INOSINE TRIPHOSPHATE PYROPHOSPHATASE"/>
    <property type="match status" value="1"/>
</dbReference>
<feature type="binding site" evidence="10">
    <location>
        <begin position="174"/>
        <end position="175"/>
    </location>
    <ligand>
        <name>substrate</name>
    </ligand>
</feature>
<sequence length="190" mass="20239">MKFVLASHNKKKIAEMAAILGALGVEVVPLPEDAPEPAEDGATFEENARIKAVSAAGFTGLPAIADDSGLCVDALGGAPGIYSARYCEGADRARNDLLLRNMEDQDDRSCRFVCAIACILPDGETLTVRGECEGELLRESHGAGGFGYDPLFYVPACGCTFGELPPETKNEISHRGRALRKLKEALQGRL</sequence>
<feature type="active site" description="Proton acceptor" evidence="10">
    <location>
        <position position="67"/>
    </location>
</feature>
<comment type="caution">
    <text evidence="12">The sequence shown here is derived from an EMBL/GenBank/DDBJ whole genome shotgun (WGS) entry which is preliminary data.</text>
</comment>
<evidence type="ECO:0000256" key="2">
    <source>
        <dbReference type="ARBA" id="ARBA00011738"/>
    </source>
</evidence>
<evidence type="ECO:0000256" key="7">
    <source>
        <dbReference type="ARBA" id="ARBA00023080"/>
    </source>
</evidence>
<dbReference type="CDD" id="cd00515">
    <property type="entry name" value="HAM1"/>
    <property type="match status" value="1"/>
</dbReference>
<organism evidence="12 13">
    <name type="scientific">Agathobaculum faecis</name>
    <dbReference type="NCBI Taxonomy" id="2763013"/>
    <lineage>
        <taxon>Bacteria</taxon>
        <taxon>Bacillati</taxon>
        <taxon>Bacillota</taxon>
        <taxon>Clostridia</taxon>
        <taxon>Eubacteriales</taxon>
        <taxon>Butyricicoccaceae</taxon>
        <taxon>Agathobaculum</taxon>
    </lineage>
</organism>